<dbReference type="EMBL" id="LR130779">
    <property type="protein sequence ID" value="VDN61749.1"/>
    <property type="molecule type" value="Genomic_DNA"/>
</dbReference>
<name>A0A653AZD8_ECTOL</name>
<dbReference type="AlphaFoldDB" id="A0A653AZD8"/>
<gene>
    <name evidence="1" type="ORF">POT9AD_0758</name>
</gene>
<evidence type="ECO:0000313" key="1">
    <source>
        <dbReference type="EMBL" id="VDN61749.1"/>
    </source>
</evidence>
<proteinExistence type="predicted"/>
<protein>
    <submittedName>
        <fullName evidence="1">Uncharacterized protein</fullName>
    </submittedName>
</protein>
<sequence length="85" mass="9266">MAVSSSSLGIMPASESAVALTITMKRIAFLLVRVESRAGRLPTADSEPWAGFYAVVERATEESTGAGKKFQRTFDAANRRRRPPH</sequence>
<reference evidence="1" key="1">
    <citation type="submission" date="2018-11" db="EMBL/GenBank/DDBJ databases">
        <authorList>
            <consortium name="Genoscope - CEA"/>
            <person name="William W."/>
        </authorList>
    </citation>
    <scope>NUCLEOTIDE SEQUENCE [LARGE SCALE GENOMIC DNA]</scope>
    <source>
        <strain evidence="1">T9AD</strain>
    </source>
</reference>
<accession>A0A653AZD8</accession>
<organism evidence="1">
    <name type="scientific">Ectopseudomonas oleovorans</name>
    <name type="common">Pseudomonas oleovorans</name>
    <dbReference type="NCBI Taxonomy" id="301"/>
    <lineage>
        <taxon>Bacteria</taxon>
        <taxon>Pseudomonadati</taxon>
        <taxon>Pseudomonadota</taxon>
        <taxon>Gammaproteobacteria</taxon>
        <taxon>Pseudomonadales</taxon>
        <taxon>Pseudomonadaceae</taxon>
        <taxon>Ectopseudomonas</taxon>
    </lineage>
</organism>